<evidence type="ECO:0000313" key="2">
    <source>
        <dbReference type="EMBL" id="KFB38266.1"/>
    </source>
</evidence>
<dbReference type="EMBL" id="KE524908">
    <property type="protein sequence ID" value="KFB38266.1"/>
    <property type="molecule type" value="Genomic_DNA"/>
</dbReference>
<gene>
    <name evidence="2" type="ORF">ZHAS_00005587</name>
</gene>
<reference evidence="2 4" key="1">
    <citation type="journal article" date="2014" name="BMC Genomics">
        <title>Genome sequence of Anopheles sinensis provides insight into genetics basis of mosquito competence for malaria parasites.</title>
        <authorList>
            <person name="Zhou D."/>
            <person name="Zhang D."/>
            <person name="Ding G."/>
            <person name="Shi L."/>
            <person name="Hou Q."/>
            <person name="Ye Y."/>
            <person name="Xu Y."/>
            <person name="Zhou H."/>
            <person name="Xiong C."/>
            <person name="Li S."/>
            <person name="Yu J."/>
            <person name="Hong S."/>
            <person name="Yu X."/>
            <person name="Zou P."/>
            <person name="Chen C."/>
            <person name="Chang X."/>
            <person name="Wang W."/>
            <person name="Lv Y."/>
            <person name="Sun Y."/>
            <person name="Ma L."/>
            <person name="Shen B."/>
            <person name="Zhu C."/>
        </authorList>
    </citation>
    <scope>NUCLEOTIDE SEQUENCE [LARGE SCALE GENOMIC DNA]</scope>
</reference>
<proteinExistence type="predicted"/>
<evidence type="ECO:0000313" key="4">
    <source>
        <dbReference type="Proteomes" id="UP000030765"/>
    </source>
</evidence>
<dbReference type="VEuPathDB" id="VectorBase:ASIS018007"/>
<dbReference type="VEuPathDB" id="VectorBase:ASIC005587"/>
<feature type="region of interest" description="Disordered" evidence="1">
    <location>
        <begin position="187"/>
        <end position="305"/>
    </location>
</feature>
<dbReference type="Proteomes" id="UP000030765">
    <property type="component" value="Unassembled WGS sequence"/>
</dbReference>
<name>A0A084VJX2_ANOSI</name>
<dbReference type="AlphaFoldDB" id="A0A084VJX2"/>
<keyword evidence="4" id="KW-1185">Reference proteome</keyword>
<reference evidence="3" key="2">
    <citation type="submission" date="2020-05" db="UniProtKB">
        <authorList>
            <consortium name="EnsemblMetazoa"/>
        </authorList>
    </citation>
    <scope>IDENTIFICATION</scope>
</reference>
<feature type="compositionally biased region" description="Basic and acidic residues" evidence="1">
    <location>
        <begin position="223"/>
        <end position="234"/>
    </location>
</feature>
<dbReference type="EnsemblMetazoa" id="ASIC005587-RA">
    <property type="protein sequence ID" value="ASIC005587-PA"/>
    <property type="gene ID" value="ASIC005587"/>
</dbReference>
<evidence type="ECO:0000256" key="1">
    <source>
        <dbReference type="SAM" id="MobiDB-lite"/>
    </source>
</evidence>
<feature type="compositionally biased region" description="Low complexity" evidence="1">
    <location>
        <begin position="263"/>
        <end position="275"/>
    </location>
</feature>
<feature type="region of interest" description="Disordered" evidence="1">
    <location>
        <begin position="1"/>
        <end position="42"/>
    </location>
</feature>
<feature type="compositionally biased region" description="Acidic residues" evidence="1">
    <location>
        <begin position="202"/>
        <end position="222"/>
    </location>
</feature>
<protein>
    <submittedName>
        <fullName evidence="2 3">Uncharacterized protein</fullName>
    </submittedName>
</protein>
<organism evidence="2">
    <name type="scientific">Anopheles sinensis</name>
    <name type="common">Mosquito</name>
    <dbReference type="NCBI Taxonomy" id="74873"/>
    <lineage>
        <taxon>Eukaryota</taxon>
        <taxon>Metazoa</taxon>
        <taxon>Ecdysozoa</taxon>
        <taxon>Arthropoda</taxon>
        <taxon>Hexapoda</taxon>
        <taxon>Insecta</taxon>
        <taxon>Pterygota</taxon>
        <taxon>Neoptera</taxon>
        <taxon>Endopterygota</taxon>
        <taxon>Diptera</taxon>
        <taxon>Nematocera</taxon>
        <taxon>Culicoidea</taxon>
        <taxon>Culicidae</taxon>
        <taxon>Anophelinae</taxon>
        <taxon>Anopheles</taxon>
    </lineage>
</organism>
<accession>A0A084VJX2</accession>
<dbReference type="EMBL" id="ATLV01013910">
    <property type="status" value="NOT_ANNOTATED_CDS"/>
    <property type="molecule type" value="Genomic_DNA"/>
</dbReference>
<evidence type="ECO:0000313" key="3">
    <source>
        <dbReference type="EnsemblMetazoa" id="ASIC005587-PA"/>
    </source>
</evidence>
<sequence>MENQWASHNNANPKSSASSSTPPSSDAPLTPAVQSHSSSASRSRCHPVICDVMRLETIRERNSVYSEDGEFIDLPLPPVPQSSNTATDSTVSDCVGRDREHEQQMPAVKNRADAYLQSRLQDFEEEDGPIGNGYIGEGDCVEEIILAPLAMDNNINFRSTLHGRAVDEEIKSIDSSTSNTLRKSAWSVVSTGSTGGGCSSDDFSEGDDSEGEDGNQAEEDDYGERSSGYRDKSPFLRSVSLSPVERRFRKQSVPARQRRRKSASSAGKHSSESGGNWSHQRADVHDAGIKTNTWGTGIAEETINH</sequence>